<organism evidence="3 4">
    <name type="scientific">Durusdinium trenchii</name>
    <dbReference type="NCBI Taxonomy" id="1381693"/>
    <lineage>
        <taxon>Eukaryota</taxon>
        <taxon>Sar</taxon>
        <taxon>Alveolata</taxon>
        <taxon>Dinophyceae</taxon>
        <taxon>Suessiales</taxon>
        <taxon>Symbiodiniaceae</taxon>
        <taxon>Durusdinium</taxon>
    </lineage>
</organism>
<gene>
    <name evidence="3" type="ORF">CCMP2556_LOCUS8561</name>
</gene>
<reference evidence="3 4" key="1">
    <citation type="submission" date="2024-02" db="EMBL/GenBank/DDBJ databases">
        <authorList>
            <person name="Chen Y."/>
            <person name="Shah S."/>
            <person name="Dougan E. K."/>
            <person name="Thang M."/>
            <person name="Chan C."/>
        </authorList>
    </citation>
    <scope>NUCLEOTIDE SEQUENCE [LARGE SCALE GENOMIC DNA]</scope>
</reference>
<evidence type="ECO:0000256" key="1">
    <source>
        <dbReference type="SAM" id="MobiDB-lite"/>
    </source>
</evidence>
<dbReference type="Proteomes" id="UP001642484">
    <property type="component" value="Unassembled WGS sequence"/>
</dbReference>
<keyword evidence="2" id="KW-0732">Signal</keyword>
<name>A0ABP0IXD8_9DINO</name>
<comment type="caution">
    <text evidence="3">The sequence shown here is derived from an EMBL/GenBank/DDBJ whole genome shotgun (WGS) entry which is preliminary data.</text>
</comment>
<proteinExistence type="predicted"/>
<protein>
    <recommendedName>
        <fullName evidence="5">EGF-like domain-containing protein</fullName>
    </recommendedName>
</protein>
<evidence type="ECO:0008006" key="5">
    <source>
        <dbReference type="Google" id="ProtNLM"/>
    </source>
</evidence>
<feature type="chain" id="PRO_5045194459" description="EGF-like domain-containing protein" evidence="2">
    <location>
        <begin position="22"/>
        <end position="2012"/>
    </location>
</feature>
<feature type="region of interest" description="Disordered" evidence="1">
    <location>
        <begin position="1990"/>
        <end position="2012"/>
    </location>
</feature>
<dbReference type="EMBL" id="CAXAMN010003892">
    <property type="protein sequence ID" value="CAK9006766.1"/>
    <property type="molecule type" value="Genomic_DNA"/>
</dbReference>
<evidence type="ECO:0000313" key="4">
    <source>
        <dbReference type="Proteomes" id="UP001642484"/>
    </source>
</evidence>
<keyword evidence="4" id="KW-1185">Reference proteome</keyword>
<evidence type="ECO:0000313" key="3">
    <source>
        <dbReference type="EMBL" id="CAK9006766.1"/>
    </source>
</evidence>
<evidence type="ECO:0000256" key="2">
    <source>
        <dbReference type="SAM" id="SignalP"/>
    </source>
</evidence>
<feature type="signal peptide" evidence="2">
    <location>
        <begin position="1"/>
        <end position="21"/>
    </location>
</feature>
<sequence>MVTGYLFLLLRSALFSDTAYSFVVDWPVDPIVDSNTSTTWSLIASRTYVGSWLEIQRFENWVHYLRDFAFMESASTSINSFQVSAGNSTDVSMAESLHEFEFSINLGASGLAGGGRLRLIASPLLGWSSDPSRPVNTSILQSIWLMDAFRYSGPWRQTRGCGGFWPGSLPGETQCSIMEYGPAGGPAYGLQLQIPNRSALLANRAYTFTLAVPGIQSFQAVVHWEAIAFQRVSDDVYESSAVLRSNSAMLGAPVDKAHLCASCLSLNVLYGSYTYPAPIGSIIATVELELELKIFAYNASVVLRLLPPLGPLETCEAPGLGQATMGAASEARWQGDFVLYPHVSYVASCLLYNGPNTVAYSSWSLTVEAPVGGTETINFEANVTSTKYLVIPVLSGGQVLPLHPLLGRWQVLLVRMVTPVRDGFSLLHWTGTAHQLQLVMPVGFSFGFEGHGACTNFRPVTSALPPLPFTSCETSADLPGIRIMIDGNEVGFEPERSYAFQVSLENPRSFPLQNHWSLRLVDDNNLLVAQMEDVPSVLSSVTAALRPNDPDELYDTSFRLFEKPILIHAILAEDAAAGRSTRLQIEFTLSTPLSLGDVLVLTAPSAFRWQPVLYDPSTQVAATAFPAGLPEVPAFAPWMLRVDILGIALADINYVLVANVTNPEAWSSVDMDMNYWQLESLYKHTAFSRGESRRDTGVKKGYDVIGFLKHCLARTSNRLRGFETWVSLTFQLSEPLGLQSWRQADAPSKLRIALPNGFQLPDETSCSSFLQRYADPENPQLPSLQFPRSYGPLPELNQLVCSVTQRTVLDIELGSSPLLPNLVYAFRLRVLSPKLDQVRGRYWSLQTLTSEGVVKESCAVDLWDSSGLLPDVALPAVYDQDRSGTPTLTTAYPISLAHLPQGPMTLVVQASDGFSFPYNCVRESMVTCVGSRAVATLSVGADVSLITLKVRMPTWKASESPWSLTFYGSVQEELQTLASPIIQTPLVRIQSPLNTFRAEPVLQSAVLNLRTSKTIPSGGYIELSLPGSAFVFVPEKPCSSLGEDFQTLQQLESSSHADATVIPQGCTEGSLTCSRPLIFSCQVPEATRLRVQVAETLSPGSYCLDFEGLVPDGRTVPEFPVQLVTKDADGYTLEIAPLLGQSSQSLSGMAPVVQRAAHLSLCYPSRLPSADPAQLVLRLAFSSLLLSSNQLSLFARLCFAGVDFGATNGTLPCNVVSPEDATVSCSIIPGCTCVTLQSSRDLFLPFQQVAISLPAILAPSAMPGLDLELLGQLGESRFILQAASYVASLPILPLLQLSITATTPILDGFFAQLQLEIPNASFTDVLDVSLPVGLFVDTCSPVCLKAPQSDASPEPVWRFFGMDEVTILTMELYASSPLSAQNFWRVILRDKDLQATSAVTLQGFSVAYSASLDVDVSSQRAGSLFSKMVLTFALTAGLPAGALLYIQLPAMVSEPQEVEPGGLFQHASSTRLNMTNAVLFITVQSLSTGVNYAISFPMVNPILSPESNHFILQTYLPELQEIHSIGTSEGYQVYGEFESFGLLSMSSVPEILTPSMIQFRLRTPFPSSADSVQLRLVAEANSFDAQSCIVDVLKPGTSLPKITSILLMPDDCLVDADGARADYMFARVFLAKTNYYFWIYTLNPISQTRTYAASTIFNDQRVHETSFRSSRSQLLGAVIPGSYAANVTHRAVLKIFSASGLQGQRGSLELQLPRGFGVSCEDFRPRGTLPTTARCRTLQETESSGARLQIYWRSLFGESELKPPFEVAFTLMNSNTTGTDTDDSDDGWMATMYEGENQDFAVDFSGHAGLKTFAVCPAFLEFSLRREDAFTISIVMRTGVDVPAAFDILFRVELRSSLSAPAEVYCPETSVWQPREELVGHVSSTAQGLPRYTVCVQEPRATTPADYLSSASQHISAVLFHLPYSRFYGQQAESQGLEVRMQRSQMAFAPMEPSPNEALAERVNVNLESQGQRISCASLPLGQVALVDASSTDPTGDLGDLTADVAGSSATG</sequence>
<accession>A0ABP0IXD8</accession>